<comment type="caution">
    <text evidence="1">The sequence shown here is derived from an EMBL/GenBank/DDBJ whole genome shotgun (WGS) entry which is preliminary data.</text>
</comment>
<dbReference type="AlphaFoldDB" id="A0A6N8HUW9"/>
<gene>
    <name evidence="1" type="ORF">CAFE_00230</name>
</gene>
<reference evidence="1 2" key="1">
    <citation type="submission" date="2019-09" db="EMBL/GenBank/DDBJ databases">
        <title>Genome sequence of Clostridium sp. EA1.</title>
        <authorList>
            <person name="Poehlein A."/>
            <person name="Bengelsdorf F.R."/>
            <person name="Daniel R."/>
        </authorList>
    </citation>
    <scope>NUCLEOTIDE SEQUENCE [LARGE SCALE GENOMIC DNA]</scope>
    <source>
        <strain evidence="1 2">EA1</strain>
    </source>
</reference>
<evidence type="ECO:0000313" key="2">
    <source>
        <dbReference type="Proteomes" id="UP000469440"/>
    </source>
</evidence>
<dbReference type="OrthoDB" id="9027184at2"/>
<dbReference type="Proteomes" id="UP000469440">
    <property type="component" value="Unassembled WGS sequence"/>
</dbReference>
<protein>
    <recommendedName>
        <fullName evidence="3">Baseplate protein J-like domain-containing protein</fullName>
    </recommendedName>
</protein>
<dbReference type="EMBL" id="VWXL01000002">
    <property type="protein sequence ID" value="MVB09375.1"/>
    <property type="molecule type" value="Genomic_DNA"/>
</dbReference>
<name>A0A6N8HUW9_9FIRM</name>
<evidence type="ECO:0000313" key="1">
    <source>
        <dbReference type="EMBL" id="MVB09375.1"/>
    </source>
</evidence>
<dbReference type="RefSeq" id="WP_156989439.1">
    <property type="nucleotide sequence ID" value="NZ_VWXL01000002.1"/>
</dbReference>
<accession>A0A6N8HUW9</accession>
<organism evidence="1 2">
    <name type="scientific">Caproicibacter fermentans</name>
    <dbReference type="NCBI Taxonomy" id="2576756"/>
    <lineage>
        <taxon>Bacteria</taxon>
        <taxon>Bacillati</taxon>
        <taxon>Bacillota</taxon>
        <taxon>Clostridia</taxon>
        <taxon>Eubacteriales</taxon>
        <taxon>Acutalibacteraceae</taxon>
        <taxon>Caproicibacter</taxon>
    </lineage>
</organism>
<evidence type="ECO:0008006" key="3">
    <source>
        <dbReference type="Google" id="ProtNLM"/>
    </source>
</evidence>
<proteinExistence type="predicted"/>
<keyword evidence="2" id="KW-1185">Reference proteome</keyword>
<sequence>MMELPVLDDKKYRRLFEEAVARIPLLTDKWTDFNPQDTGIMLLELLAAMTEIQIYYLDQTGDRFLNAYFNLVAPGTKGKPVPQRSAEFVREFQQVKSAVTFRDYEMLALSSSPRPEKARAEQTGGMLRLTVFRKGRLTSEELGRIYQEIKPHCLLTTRLEIRQALLAPLNVSCMVRLDADTGRSQACRAKIIDIFTGAAERKRIGERPDTGGIRMEILSVPAVREIERLSIQYKGTDLDKIRETKNLCFEIESIRLELFT</sequence>